<dbReference type="PROSITE" id="PS51186">
    <property type="entry name" value="GNAT"/>
    <property type="match status" value="1"/>
</dbReference>
<keyword evidence="1" id="KW-0808">Transferase</keyword>
<keyword evidence="5" id="KW-1185">Reference proteome</keyword>
<dbReference type="PANTHER" id="PTHR10545">
    <property type="entry name" value="DIAMINE N-ACETYLTRANSFERASE"/>
    <property type="match status" value="1"/>
</dbReference>
<sequence>MIVTYRQGRKNDCRKIAELNYIASEGAIEYLFHNLVPNMTAKDVLSYGLEKDVYPHSYKSTIVAENEGQIVGSALSYPAKFHCITAELKKFLSANRLDHFRSFYLSRVEGSYFLDAICVLSKYRKKGIGKSLFEHTKKKALSNGCHELSLIEFSDNKKAIKFYRENRFEQVKSIDLKPHKLIPHNEGCVLMKCAL</sequence>
<organism evidence="4 5">
    <name type="scientific">Microbulbifer epialgicus</name>
    <dbReference type="NCBI Taxonomy" id="393907"/>
    <lineage>
        <taxon>Bacteria</taxon>
        <taxon>Pseudomonadati</taxon>
        <taxon>Pseudomonadota</taxon>
        <taxon>Gammaproteobacteria</taxon>
        <taxon>Cellvibrionales</taxon>
        <taxon>Microbulbiferaceae</taxon>
        <taxon>Microbulbifer</taxon>
    </lineage>
</organism>
<dbReference type="InterPro" id="IPR016181">
    <property type="entry name" value="Acyl_CoA_acyltransferase"/>
</dbReference>
<evidence type="ECO:0000313" key="4">
    <source>
        <dbReference type="EMBL" id="MFA0812750.1"/>
    </source>
</evidence>
<evidence type="ECO:0000313" key="5">
    <source>
        <dbReference type="Proteomes" id="UP001569428"/>
    </source>
</evidence>
<evidence type="ECO:0000256" key="2">
    <source>
        <dbReference type="ARBA" id="ARBA00023315"/>
    </source>
</evidence>
<proteinExistence type="predicted"/>
<gene>
    <name evidence="4" type="ORF">ACCI49_17695</name>
</gene>
<dbReference type="InterPro" id="IPR000182">
    <property type="entry name" value="GNAT_dom"/>
</dbReference>
<dbReference type="Proteomes" id="UP001569428">
    <property type="component" value="Unassembled WGS sequence"/>
</dbReference>
<evidence type="ECO:0000256" key="1">
    <source>
        <dbReference type="ARBA" id="ARBA00022679"/>
    </source>
</evidence>
<dbReference type="Gene3D" id="3.40.630.30">
    <property type="match status" value="1"/>
</dbReference>
<protein>
    <submittedName>
        <fullName evidence="4">N-acetyltransferase family protein</fullName>
    </submittedName>
</protein>
<dbReference type="RefSeq" id="WP_371840468.1">
    <property type="nucleotide sequence ID" value="NZ_JBGMEK010000053.1"/>
</dbReference>
<evidence type="ECO:0000259" key="3">
    <source>
        <dbReference type="PROSITE" id="PS51186"/>
    </source>
</evidence>
<accession>A0ABV4P307</accession>
<comment type="caution">
    <text evidence="4">The sequence shown here is derived from an EMBL/GenBank/DDBJ whole genome shotgun (WGS) entry which is preliminary data.</text>
</comment>
<keyword evidence="2" id="KW-0012">Acyltransferase</keyword>
<dbReference type="EMBL" id="JBGMEK010000053">
    <property type="protein sequence ID" value="MFA0812750.1"/>
    <property type="molecule type" value="Genomic_DNA"/>
</dbReference>
<dbReference type="PANTHER" id="PTHR10545:SF29">
    <property type="entry name" value="GH14572P-RELATED"/>
    <property type="match status" value="1"/>
</dbReference>
<dbReference type="InterPro" id="IPR051016">
    <property type="entry name" value="Diverse_Substrate_AcTransf"/>
</dbReference>
<feature type="domain" description="N-acetyltransferase" evidence="3">
    <location>
        <begin position="3"/>
        <end position="195"/>
    </location>
</feature>
<name>A0ABV4P307_9GAMM</name>
<dbReference type="SUPFAM" id="SSF55729">
    <property type="entry name" value="Acyl-CoA N-acyltransferases (Nat)"/>
    <property type="match status" value="1"/>
</dbReference>
<reference evidence="4 5" key="1">
    <citation type="submission" date="2024-08" db="EMBL/GenBank/DDBJ databases">
        <authorList>
            <person name="Ishaq N."/>
        </authorList>
    </citation>
    <scope>NUCLEOTIDE SEQUENCE [LARGE SCALE GENOMIC DNA]</scope>
    <source>
        <strain evidence="4 5">DSM 18651</strain>
    </source>
</reference>
<dbReference type="Pfam" id="PF00583">
    <property type="entry name" value="Acetyltransf_1"/>
    <property type="match status" value="1"/>
</dbReference>
<dbReference type="CDD" id="cd04301">
    <property type="entry name" value="NAT_SF"/>
    <property type="match status" value="1"/>
</dbReference>